<keyword evidence="10 11" id="KW-0131">Cell cycle</keyword>
<feature type="domain" description="Tyr recombinase" evidence="13">
    <location>
        <begin position="117"/>
        <end position="300"/>
    </location>
</feature>
<feature type="active site" description="O-(3'-phospho-DNA)-tyrosine intermediate" evidence="11">
    <location>
        <position position="287"/>
    </location>
</feature>
<evidence type="ECO:0000256" key="9">
    <source>
        <dbReference type="ARBA" id="ARBA00023172"/>
    </source>
</evidence>
<dbReference type="InterPro" id="IPR010998">
    <property type="entry name" value="Integrase_recombinase_N"/>
</dbReference>
<dbReference type="NCBIfam" id="TIGR02224">
    <property type="entry name" value="recomb_XerC"/>
    <property type="match status" value="1"/>
</dbReference>
<evidence type="ECO:0000256" key="3">
    <source>
        <dbReference type="ARBA" id="ARBA00010450"/>
    </source>
</evidence>
<dbReference type="CDD" id="cd00798">
    <property type="entry name" value="INT_XerDC_C"/>
    <property type="match status" value="1"/>
</dbReference>
<dbReference type="Gene3D" id="1.10.150.130">
    <property type="match status" value="1"/>
</dbReference>
<comment type="function">
    <text evidence="11">Site-specific tyrosine recombinase, which acts by catalyzing the cutting and rejoining of the recombining DNA molecules. The XerC-XerD complex is essential to convert dimers of the bacterial chromosome into monomers to permit their segregation at cell division. It also contributes to the segregational stability of plasmids.</text>
</comment>
<comment type="subunit">
    <text evidence="11">Forms a cyclic heterotetrameric complex composed of two molecules of XerC and two molecules of XerD.</text>
</comment>
<dbReference type="NCBIfam" id="TIGR02225">
    <property type="entry name" value="recomb_XerD"/>
    <property type="match status" value="1"/>
</dbReference>
<dbReference type="InterPro" id="IPR050090">
    <property type="entry name" value="Tyrosine_recombinase_XerCD"/>
</dbReference>
<feature type="domain" description="Core-binding (CB)" evidence="14">
    <location>
        <begin position="10"/>
        <end position="96"/>
    </location>
</feature>
<dbReference type="PANTHER" id="PTHR30349:SF77">
    <property type="entry name" value="TYROSINE RECOMBINASE XERC"/>
    <property type="match status" value="1"/>
</dbReference>
<feature type="active site" evidence="11">
    <location>
        <position position="252"/>
    </location>
</feature>
<evidence type="ECO:0000259" key="14">
    <source>
        <dbReference type="PROSITE" id="PS51900"/>
    </source>
</evidence>
<feature type="active site" evidence="11">
    <location>
        <position position="181"/>
    </location>
</feature>
<keyword evidence="8 11" id="KW-0238">DNA-binding</keyword>
<comment type="similarity">
    <text evidence="3">Belongs to the 'phage' integrase family. XerD subfamily.</text>
</comment>
<evidence type="ECO:0000256" key="7">
    <source>
        <dbReference type="ARBA" id="ARBA00022908"/>
    </source>
</evidence>
<keyword evidence="6 11" id="KW-0159">Chromosome partition</keyword>
<feature type="active site" evidence="11">
    <location>
        <position position="255"/>
    </location>
</feature>
<evidence type="ECO:0000256" key="4">
    <source>
        <dbReference type="ARBA" id="ARBA00022490"/>
    </source>
</evidence>
<dbReference type="InterPro" id="IPR002104">
    <property type="entry name" value="Integrase_catalytic"/>
</dbReference>
<feature type="active site" evidence="11">
    <location>
        <position position="278"/>
    </location>
</feature>
<accession>A0ABW5R578</accession>
<keyword evidence="4 11" id="KW-0963">Cytoplasm</keyword>
<dbReference type="NCBIfam" id="NF001399">
    <property type="entry name" value="PRK00283.1"/>
    <property type="match status" value="1"/>
</dbReference>
<dbReference type="InterPro" id="IPR023009">
    <property type="entry name" value="Tyrosine_recombinase_XerC/XerD"/>
</dbReference>
<dbReference type="SUPFAM" id="SSF56349">
    <property type="entry name" value="DNA breaking-rejoining enzymes"/>
    <property type="match status" value="1"/>
</dbReference>
<dbReference type="NCBIfam" id="NF040815">
    <property type="entry name" value="recomb_XerA_Arch"/>
    <property type="match status" value="1"/>
</dbReference>
<comment type="similarity">
    <text evidence="2 11">Belongs to the 'phage' integrase family. XerC subfamily.</text>
</comment>
<dbReference type="RefSeq" id="WP_379927454.1">
    <property type="nucleotide sequence ID" value="NZ_JBHUMM010000001.1"/>
</dbReference>
<keyword evidence="5 11" id="KW-0132">Cell division</keyword>
<evidence type="ECO:0000256" key="6">
    <source>
        <dbReference type="ARBA" id="ARBA00022829"/>
    </source>
</evidence>
<dbReference type="SUPFAM" id="SSF47823">
    <property type="entry name" value="lambda integrase-like, N-terminal domain"/>
    <property type="match status" value="1"/>
</dbReference>
<dbReference type="HAMAP" id="MF_01808">
    <property type="entry name" value="Recomb_XerC_XerD"/>
    <property type="match status" value="1"/>
</dbReference>
<evidence type="ECO:0000256" key="1">
    <source>
        <dbReference type="ARBA" id="ARBA00004496"/>
    </source>
</evidence>
<keyword evidence="9 11" id="KW-0233">DNA recombination</keyword>
<evidence type="ECO:0000256" key="12">
    <source>
        <dbReference type="NCBIfam" id="TIGR02224"/>
    </source>
</evidence>
<dbReference type="Proteomes" id="UP001597497">
    <property type="component" value="Unassembled WGS sequence"/>
</dbReference>
<evidence type="ECO:0000313" key="16">
    <source>
        <dbReference type="Proteomes" id="UP001597497"/>
    </source>
</evidence>
<dbReference type="PANTHER" id="PTHR30349">
    <property type="entry name" value="PHAGE INTEGRASE-RELATED"/>
    <property type="match status" value="1"/>
</dbReference>
<comment type="subcellular location">
    <subcellularLocation>
        <location evidence="1 11">Cytoplasm</location>
    </subcellularLocation>
</comment>
<dbReference type="InterPro" id="IPR004107">
    <property type="entry name" value="Integrase_SAM-like_N"/>
</dbReference>
<name>A0ABW5R578_9BACL</name>
<evidence type="ECO:0000256" key="5">
    <source>
        <dbReference type="ARBA" id="ARBA00022618"/>
    </source>
</evidence>
<proteinExistence type="inferred from homology"/>
<evidence type="ECO:0000256" key="8">
    <source>
        <dbReference type="ARBA" id="ARBA00023125"/>
    </source>
</evidence>
<evidence type="ECO:0000259" key="13">
    <source>
        <dbReference type="PROSITE" id="PS51898"/>
    </source>
</evidence>
<sequence>MTETKEGSGLHNDHWIDQFVHYLQAEKHASSHTIHHYVKDILHFDRYLRQRRIVRFAAVSYLDVRSYLATLHQESYARRSIARKLSALRTFYRFLIRESVIEHSPLELLKTPKLEKKLPKFLYPAEIESLLNLPDHQDAIGQRDRAIMELLYASGMRVSECQGLNVQHLDLNTGVALVYGKGAKERYVPIGDHAVEALQTYLQDGRKQHLKQAETEAVFLNYRGTRLTDRSIRRVLDRYVDRLAEINRVSPHTFRHSFATHLLEAGADLRTVQELLGHVNLSTTQIYTHVTKDHLQSIYNQAHPRA</sequence>
<keyword evidence="16" id="KW-1185">Reference proteome</keyword>
<protein>
    <recommendedName>
        <fullName evidence="11 12">Tyrosine recombinase XerC</fullName>
    </recommendedName>
</protein>
<dbReference type="InterPro" id="IPR011931">
    <property type="entry name" value="Recomb_XerC"/>
</dbReference>
<evidence type="ECO:0000256" key="11">
    <source>
        <dbReference type="HAMAP-Rule" id="MF_01808"/>
    </source>
</evidence>
<dbReference type="Gene3D" id="1.10.443.10">
    <property type="entry name" value="Intergrase catalytic core"/>
    <property type="match status" value="1"/>
</dbReference>
<gene>
    <name evidence="11 15" type="primary">xerC</name>
    <name evidence="15" type="ORF">ACFSUC_00650</name>
</gene>
<dbReference type="InterPro" id="IPR011010">
    <property type="entry name" value="DNA_brk_join_enz"/>
</dbReference>
<dbReference type="InterPro" id="IPR011932">
    <property type="entry name" value="Recomb_XerD"/>
</dbReference>
<reference evidence="16" key="1">
    <citation type="journal article" date="2019" name="Int. J. Syst. Evol. Microbiol.">
        <title>The Global Catalogue of Microorganisms (GCM) 10K type strain sequencing project: providing services to taxonomists for standard genome sequencing and annotation.</title>
        <authorList>
            <consortium name="The Broad Institute Genomics Platform"/>
            <consortium name="The Broad Institute Genome Sequencing Center for Infectious Disease"/>
            <person name="Wu L."/>
            <person name="Ma J."/>
        </authorList>
    </citation>
    <scope>NUCLEOTIDE SEQUENCE [LARGE SCALE GENOMIC DNA]</scope>
    <source>
        <strain evidence="16">KCTC 33676</strain>
    </source>
</reference>
<dbReference type="EMBL" id="JBHUMM010000001">
    <property type="protein sequence ID" value="MFD2670113.1"/>
    <property type="molecule type" value="Genomic_DNA"/>
</dbReference>
<dbReference type="Pfam" id="PF02899">
    <property type="entry name" value="Phage_int_SAM_1"/>
    <property type="match status" value="1"/>
</dbReference>
<evidence type="ECO:0000256" key="2">
    <source>
        <dbReference type="ARBA" id="ARBA00006657"/>
    </source>
</evidence>
<evidence type="ECO:0000256" key="10">
    <source>
        <dbReference type="ARBA" id="ARBA00023306"/>
    </source>
</evidence>
<dbReference type="InterPro" id="IPR013762">
    <property type="entry name" value="Integrase-like_cat_sf"/>
</dbReference>
<dbReference type="InterPro" id="IPR044068">
    <property type="entry name" value="CB"/>
</dbReference>
<dbReference type="PROSITE" id="PS51900">
    <property type="entry name" value="CB"/>
    <property type="match status" value="1"/>
</dbReference>
<evidence type="ECO:0000313" key="15">
    <source>
        <dbReference type="EMBL" id="MFD2670113.1"/>
    </source>
</evidence>
<dbReference type="PROSITE" id="PS51898">
    <property type="entry name" value="TYR_RECOMBINASE"/>
    <property type="match status" value="1"/>
</dbReference>
<comment type="caution">
    <text evidence="15">The sequence shown here is derived from an EMBL/GenBank/DDBJ whole genome shotgun (WGS) entry which is preliminary data.</text>
</comment>
<dbReference type="Pfam" id="PF00589">
    <property type="entry name" value="Phage_integrase"/>
    <property type="match status" value="1"/>
</dbReference>
<feature type="active site" evidence="11">
    <location>
        <position position="157"/>
    </location>
</feature>
<keyword evidence="7 11" id="KW-0229">DNA integration</keyword>
<organism evidence="15 16">
    <name type="scientific">Marinicrinis sediminis</name>
    <dbReference type="NCBI Taxonomy" id="1652465"/>
    <lineage>
        <taxon>Bacteria</taxon>
        <taxon>Bacillati</taxon>
        <taxon>Bacillota</taxon>
        <taxon>Bacilli</taxon>
        <taxon>Bacillales</taxon>
        <taxon>Paenibacillaceae</taxon>
    </lineage>
</organism>